<reference evidence="1 2" key="1">
    <citation type="submission" date="2019-03" db="EMBL/GenBank/DDBJ databases">
        <title>Genomic Encyclopedia of Type Strains, Phase IV (KMG-IV): sequencing the most valuable type-strain genomes for metagenomic binning, comparative biology and taxonomic classification.</title>
        <authorList>
            <person name="Goeker M."/>
        </authorList>
    </citation>
    <scope>NUCLEOTIDE SEQUENCE [LARGE SCALE GENOMIC DNA]</scope>
    <source>
        <strain evidence="1 2">DSM 5604</strain>
    </source>
</reference>
<keyword evidence="2" id="KW-1185">Reference proteome</keyword>
<evidence type="ECO:0000313" key="2">
    <source>
        <dbReference type="Proteomes" id="UP000295729"/>
    </source>
</evidence>
<dbReference type="OrthoDB" id="6996126at2"/>
<organism evidence="1 2">
    <name type="scientific">Marinomonas communis</name>
    <dbReference type="NCBI Taxonomy" id="28254"/>
    <lineage>
        <taxon>Bacteria</taxon>
        <taxon>Pseudomonadati</taxon>
        <taxon>Pseudomonadota</taxon>
        <taxon>Gammaproteobacteria</taxon>
        <taxon>Oceanospirillales</taxon>
        <taxon>Oceanospirillaceae</taxon>
        <taxon>Marinomonas</taxon>
    </lineage>
</organism>
<proteinExistence type="predicted"/>
<dbReference type="RefSeq" id="WP_133560105.1">
    <property type="nucleotide sequence ID" value="NZ_SNZA01000001.1"/>
</dbReference>
<dbReference type="EMBL" id="SNZA01000001">
    <property type="protein sequence ID" value="TDR15495.1"/>
    <property type="molecule type" value="Genomic_DNA"/>
</dbReference>
<name>A0A4R6X8P9_9GAMM</name>
<gene>
    <name evidence="1" type="ORF">C8D85_0861</name>
</gene>
<dbReference type="Proteomes" id="UP000295729">
    <property type="component" value="Unassembled WGS sequence"/>
</dbReference>
<dbReference type="AlphaFoldDB" id="A0A4R6X8P9"/>
<sequence length="115" mass="13447">MRKTDKKRDNLIRESLTKLCDELLALNIGFAWLTHTVDYNTFPQSLKVIIIFETDEAQERFANSSALDKLLSDIANRFKQLDIRLATPHKHVLLDNEQACFRSHQGKWANRLQQH</sequence>
<comment type="caution">
    <text evidence="1">The sequence shown here is derived from an EMBL/GenBank/DDBJ whole genome shotgun (WGS) entry which is preliminary data.</text>
</comment>
<evidence type="ECO:0008006" key="3">
    <source>
        <dbReference type="Google" id="ProtNLM"/>
    </source>
</evidence>
<evidence type="ECO:0000313" key="1">
    <source>
        <dbReference type="EMBL" id="TDR15495.1"/>
    </source>
</evidence>
<protein>
    <recommendedName>
        <fullName evidence="3">Fis family transcriptional regulator</fullName>
    </recommendedName>
</protein>
<accession>A0A4R6X8P9</accession>